<dbReference type="PIRSF" id="PIRSF000447">
    <property type="entry name" value="KAS_II"/>
    <property type="match status" value="1"/>
</dbReference>
<reference evidence="19" key="1">
    <citation type="submission" date="2016-12" db="EMBL/GenBank/DDBJ databases">
        <title>Draft Genome Sequences od Carboxydothermus pertinax and islandicus, Hydrogenogenic Carboxydotrophic Bacteria.</title>
        <authorList>
            <person name="Fukuyama Y."/>
            <person name="Ohmae K."/>
            <person name="Yoneda Y."/>
            <person name="Yoshida T."/>
            <person name="Sako Y."/>
        </authorList>
    </citation>
    <scope>NUCLEOTIDE SEQUENCE [LARGE SCALE GENOMIC DNA]</scope>
    <source>
        <strain evidence="19">Ug1</strain>
    </source>
</reference>
<dbReference type="PANTHER" id="PTHR11712">
    <property type="entry name" value="POLYKETIDE SYNTHASE-RELATED"/>
    <property type="match status" value="1"/>
</dbReference>
<dbReference type="GO" id="GO:0006633">
    <property type="term" value="P:fatty acid biosynthetic process"/>
    <property type="evidence" value="ECO:0007669"/>
    <property type="project" value="UniProtKB-UniRule"/>
</dbReference>
<dbReference type="UniPathway" id="UPA00094"/>
<dbReference type="InterPro" id="IPR000794">
    <property type="entry name" value="Beta-ketoacyl_synthase"/>
</dbReference>
<evidence type="ECO:0000313" key="19">
    <source>
        <dbReference type="Proteomes" id="UP000187485"/>
    </source>
</evidence>
<proteinExistence type="inferred from homology"/>
<evidence type="ECO:0000256" key="2">
    <source>
        <dbReference type="ARBA" id="ARBA00008467"/>
    </source>
</evidence>
<protein>
    <recommendedName>
        <fullName evidence="4 14">3-oxoacyl-[acyl-carrier-protein] synthase 2</fullName>
        <ecNumber evidence="3 14">2.3.1.179</ecNumber>
    </recommendedName>
</protein>
<dbReference type="EC" id="2.3.1.179" evidence="3 14"/>
<evidence type="ECO:0000256" key="6">
    <source>
        <dbReference type="ARBA" id="ARBA00022679"/>
    </source>
</evidence>
<comment type="catalytic activity">
    <reaction evidence="13 14">
        <text>a fatty acyl-[ACP] + malonyl-[ACP] + H(+) = a 3-oxoacyl-[ACP] + holo-[ACP] + CO2</text>
        <dbReference type="Rhea" id="RHEA:22836"/>
        <dbReference type="Rhea" id="RHEA-COMP:9623"/>
        <dbReference type="Rhea" id="RHEA-COMP:9685"/>
        <dbReference type="Rhea" id="RHEA-COMP:9916"/>
        <dbReference type="Rhea" id="RHEA-COMP:14125"/>
        <dbReference type="ChEBI" id="CHEBI:15378"/>
        <dbReference type="ChEBI" id="CHEBI:16526"/>
        <dbReference type="ChEBI" id="CHEBI:64479"/>
        <dbReference type="ChEBI" id="CHEBI:78449"/>
        <dbReference type="ChEBI" id="CHEBI:78776"/>
        <dbReference type="ChEBI" id="CHEBI:138651"/>
    </reaction>
</comment>
<dbReference type="PROSITE" id="PS52004">
    <property type="entry name" value="KS3_2"/>
    <property type="match status" value="1"/>
</dbReference>
<keyword evidence="9 14" id="KW-0275">Fatty acid biosynthesis</keyword>
<dbReference type="PROSITE" id="PS00606">
    <property type="entry name" value="KS3_1"/>
    <property type="match status" value="1"/>
</dbReference>
<evidence type="ECO:0000259" key="17">
    <source>
        <dbReference type="PROSITE" id="PS52004"/>
    </source>
</evidence>
<keyword evidence="6 14" id="KW-0808">Transferase</keyword>
<dbReference type="NCBIfam" id="NF004970">
    <property type="entry name" value="PRK06333.1"/>
    <property type="match status" value="1"/>
</dbReference>
<comment type="pathway">
    <text evidence="1 14">Lipid metabolism; fatty acid biosynthesis.</text>
</comment>
<dbReference type="InterPro" id="IPR016039">
    <property type="entry name" value="Thiolase-like"/>
</dbReference>
<sequence>MKRVVVTGLGLITPLGIGIKKNWENLMKGVSGIKEVTAFDATGFSTRIAAEVRVFDPLLFIDKKEARRMDRFTQFAVAATKMAIDDADLDLEKIERERAGVFIGSGVGGIKTLEEQAAVLREKGPDRVSPFFVPMMIANMAGGQIAITFGLTGPNETVVSACASGANAVGDAFRYLQRGEGDIAIAGGAEASITPLAFAGFCSMKAMSTRNDEPEKASRPFDKARDGFVMGEGAGILVLETLEHALARNARIYGEIVGYGVTSDAYHITAPDPDGKGAARAMELALKDARLTPEDINYINAHGTSTPLNDKVETMAIKRVFGAHAYKLMVSSTKSMTGHLLGAAGGIETIYSVLAVYNDQVPPTINYEEPEEGLDLDYVPNVGRDAKVYAALSNSLGFGGHNVSLIVKKFNG</sequence>
<evidence type="ECO:0000256" key="13">
    <source>
        <dbReference type="ARBA" id="ARBA00047659"/>
    </source>
</evidence>
<dbReference type="InterPro" id="IPR014030">
    <property type="entry name" value="Ketoacyl_synth_N"/>
</dbReference>
<keyword evidence="7" id="KW-0276">Fatty acid metabolism</keyword>
<dbReference type="CDD" id="cd00834">
    <property type="entry name" value="KAS_I_II"/>
    <property type="match status" value="1"/>
</dbReference>
<dbReference type="InterPro" id="IPR014031">
    <property type="entry name" value="Ketoacyl_synth_C"/>
</dbReference>
<dbReference type="NCBIfam" id="TIGR03150">
    <property type="entry name" value="fabF"/>
    <property type="match status" value="1"/>
</dbReference>
<dbReference type="OrthoDB" id="9808669at2"/>
<dbReference type="InterPro" id="IPR017568">
    <property type="entry name" value="3-oxoacyl-ACP_synth-2"/>
</dbReference>
<dbReference type="NCBIfam" id="NF005589">
    <property type="entry name" value="PRK07314.1"/>
    <property type="match status" value="1"/>
</dbReference>
<comment type="function">
    <text evidence="11 14">Involved in the type II fatty acid elongation cycle. Catalyzes the elongation of a wide range of acyl-ACP by the addition of two carbons from malonyl-ACP to an acyl acceptor. Can efficiently catalyze the conversion of palmitoleoyl-ACP (cis-hexadec-9-enoyl-ACP) to cis-vaccenoyl-ACP (cis-octadec-11-enoyl-ACP), an essential step in the thermal regulation of fatty acid composition.</text>
</comment>
<accession>A0A1L8CXP1</accession>
<evidence type="ECO:0000256" key="10">
    <source>
        <dbReference type="ARBA" id="ARBA00023315"/>
    </source>
</evidence>
<evidence type="ECO:0000256" key="15">
    <source>
        <dbReference type="PIRSR" id="PIRSR000447-1"/>
    </source>
</evidence>
<name>A0A1L8CXP1_9THEO</name>
<dbReference type="SMART" id="SM00825">
    <property type="entry name" value="PKS_KS"/>
    <property type="match status" value="1"/>
</dbReference>
<keyword evidence="8" id="KW-0443">Lipid metabolism</keyword>
<comment type="caution">
    <text evidence="18">The sequence shown here is derived from an EMBL/GenBank/DDBJ whole genome shotgun (WGS) entry which is preliminary data.</text>
</comment>
<evidence type="ECO:0000256" key="9">
    <source>
        <dbReference type="ARBA" id="ARBA00023160"/>
    </source>
</evidence>
<dbReference type="Proteomes" id="UP000187485">
    <property type="component" value="Unassembled WGS sequence"/>
</dbReference>
<dbReference type="InterPro" id="IPR018201">
    <property type="entry name" value="Ketoacyl_synth_AS"/>
</dbReference>
<evidence type="ECO:0000256" key="3">
    <source>
        <dbReference type="ARBA" id="ARBA00012356"/>
    </source>
</evidence>
<evidence type="ECO:0000256" key="14">
    <source>
        <dbReference type="PIRNR" id="PIRNR000447"/>
    </source>
</evidence>
<dbReference type="FunFam" id="3.40.47.10:FF:000009">
    <property type="entry name" value="3-oxoacyl-[acyl-carrier-protein] synthase 2"/>
    <property type="match status" value="1"/>
</dbReference>
<dbReference type="Pfam" id="PF00109">
    <property type="entry name" value="ketoacyl-synt"/>
    <property type="match status" value="1"/>
</dbReference>
<dbReference type="Gene3D" id="3.40.47.10">
    <property type="match status" value="1"/>
</dbReference>
<evidence type="ECO:0000256" key="11">
    <source>
        <dbReference type="ARBA" id="ARBA00024006"/>
    </source>
</evidence>
<feature type="domain" description="Ketosynthase family 3 (KS3)" evidence="17">
    <location>
        <begin position="1"/>
        <end position="409"/>
    </location>
</feature>
<dbReference type="PANTHER" id="PTHR11712:SF336">
    <property type="entry name" value="3-OXOACYL-[ACYL-CARRIER-PROTEIN] SYNTHASE, MITOCHONDRIAL"/>
    <property type="match status" value="1"/>
</dbReference>
<keyword evidence="19" id="KW-1185">Reference proteome</keyword>
<evidence type="ECO:0000256" key="1">
    <source>
        <dbReference type="ARBA" id="ARBA00005194"/>
    </source>
</evidence>
<evidence type="ECO:0000256" key="5">
    <source>
        <dbReference type="ARBA" id="ARBA00022516"/>
    </source>
</evidence>
<gene>
    <name evidence="18" type="ORF">cpu_21980</name>
</gene>
<evidence type="ECO:0000313" key="18">
    <source>
        <dbReference type="EMBL" id="GAV23688.1"/>
    </source>
</evidence>
<evidence type="ECO:0000256" key="12">
    <source>
        <dbReference type="ARBA" id="ARBA00047318"/>
    </source>
</evidence>
<dbReference type="RefSeq" id="WP_075860078.1">
    <property type="nucleotide sequence ID" value="NZ_BDJK01000055.1"/>
</dbReference>
<keyword evidence="10 14" id="KW-0012">Acyltransferase</keyword>
<evidence type="ECO:0000256" key="16">
    <source>
        <dbReference type="RuleBase" id="RU003694"/>
    </source>
</evidence>
<keyword evidence="5 14" id="KW-0444">Lipid biosynthesis</keyword>
<dbReference type="STRING" id="870242.cpu_21980"/>
<dbReference type="GO" id="GO:0004315">
    <property type="term" value="F:3-oxoacyl-[acyl-carrier-protein] synthase activity"/>
    <property type="evidence" value="ECO:0007669"/>
    <property type="project" value="UniProtKB-UniRule"/>
</dbReference>
<feature type="active site" description="For beta-ketoacyl synthase activity" evidence="15">
    <location>
        <position position="162"/>
    </location>
</feature>
<dbReference type="InterPro" id="IPR020841">
    <property type="entry name" value="PKS_Beta-ketoAc_synthase_dom"/>
</dbReference>
<comment type="catalytic activity">
    <reaction evidence="12 14">
        <text>(9Z)-hexadecenoyl-[ACP] + malonyl-[ACP] + H(+) = 3-oxo-(11Z)-octadecenoyl-[ACP] + holo-[ACP] + CO2</text>
        <dbReference type="Rhea" id="RHEA:55040"/>
        <dbReference type="Rhea" id="RHEA-COMP:9623"/>
        <dbReference type="Rhea" id="RHEA-COMP:9685"/>
        <dbReference type="Rhea" id="RHEA-COMP:10800"/>
        <dbReference type="Rhea" id="RHEA-COMP:14074"/>
        <dbReference type="ChEBI" id="CHEBI:15378"/>
        <dbReference type="ChEBI" id="CHEBI:16526"/>
        <dbReference type="ChEBI" id="CHEBI:64479"/>
        <dbReference type="ChEBI" id="CHEBI:78449"/>
        <dbReference type="ChEBI" id="CHEBI:83989"/>
        <dbReference type="ChEBI" id="CHEBI:138538"/>
        <dbReference type="EC" id="2.3.1.179"/>
    </reaction>
</comment>
<evidence type="ECO:0000256" key="7">
    <source>
        <dbReference type="ARBA" id="ARBA00022832"/>
    </source>
</evidence>
<dbReference type="SUPFAM" id="SSF53901">
    <property type="entry name" value="Thiolase-like"/>
    <property type="match status" value="2"/>
</dbReference>
<dbReference type="Pfam" id="PF02801">
    <property type="entry name" value="Ketoacyl-synt_C"/>
    <property type="match status" value="1"/>
</dbReference>
<organism evidence="18 19">
    <name type="scientific">Carboxydothermus pertinax</name>
    <dbReference type="NCBI Taxonomy" id="870242"/>
    <lineage>
        <taxon>Bacteria</taxon>
        <taxon>Bacillati</taxon>
        <taxon>Bacillota</taxon>
        <taxon>Clostridia</taxon>
        <taxon>Thermoanaerobacterales</taxon>
        <taxon>Thermoanaerobacteraceae</taxon>
        <taxon>Carboxydothermus</taxon>
    </lineage>
</organism>
<evidence type="ECO:0000256" key="4">
    <source>
        <dbReference type="ARBA" id="ARBA00014657"/>
    </source>
</evidence>
<comment type="similarity">
    <text evidence="2 14 16">Belongs to the thiolase-like superfamily. Beta-ketoacyl-ACP synthases family.</text>
</comment>
<dbReference type="EMBL" id="BDJK01000055">
    <property type="protein sequence ID" value="GAV23688.1"/>
    <property type="molecule type" value="Genomic_DNA"/>
</dbReference>
<dbReference type="GO" id="GO:0005829">
    <property type="term" value="C:cytosol"/>
    <property type="evidence" value="ECO:0007669"/>
    <property type="project" value="TreeGrafter"/>
</dbReference>
<dbReference type="AlphaFoldDB" id="A0A1L8CXP1"/>
<evidence type="ECO:0000256" key="8">
    <source>
        <dbReference type="ARBA" id="ARBA00023098"/>
    </source>
</evidence>